<keyword evidence="1" id="KW-0732">Signal</keyword>
<dbReference type="PANTHER" id="PTHR14859">
    <property type="entry name" value="CALCOFLUOR WHITE HYPERSENSITIVE PROTEIN PRECURSOR"/>
    <property type="match status" value="1"/>
</dbReference>
<comment type="caution">
    <text evidence="3">The sequence shown here is derived from an EMBL/GenBank/DDBJ whole genome shotgun (WGS) entry which is preliminary data.</text>
</comment>
<evidence type="ECO:0000256" key="1">
    <source>
        <dbReference type="SAM" id="SignalP"/>
    </source>
</evidence>
<dbReference type="PANTHER" id="PTHR14859:SF1">
    <property type="entry name" value="PGAP2-INTERACTING PROTEIN"/>
    <property type="match status" value="1"/>
</dbReference>
<keyword evidence="3" id="KW-0255">Endonuclease</keyword>
<organism evidence="3 4">
    <name type="scientific">Candidatus Merdivicinus excrementipullorum</name>
    <dbReference type="NCBI Taxonomy" id="2840867"/>
    <lineage>
        <taxon>Bacteria</taxon>
        <taxon>Bacillati</taxon>
        <taxon>Bacillota</taxon>
        <taxon>Clostridia</taxon>
        <taxon>Eubacteriales</taxon>
        <taxon>Oscillospiraceae</taxon>
        <taxon>Oscillospiraceae incertae sedis</taxon>
        <taxon>Candidatus Merdivicinus</taxon>
    </lineage>
</organism>
<feature type="chain" id="PRO_5038601431" evidence="1">
    <location>
        <begin position="22"/>
        <end position="264"/>
    </location>
</feature>
<feature type="domain" description="Endonuclease/exonuclease/phosphatase" evidence="2">
    <location>
        <begin position="32"/>
        <end position="250"/>
    </location>
</feature>
<dbReference type="InterPro" id="IPR036691">
    <property type="entry name" value="Endo/exonu/phosph_ase_sf"/>
</dbReference>
<dbReference type="Gene3D" id="3.60.10.10">
    <property type="entry name" value="Endonuclease/exonuclease/phosphatase"/>
    <property type="match status" value="1"/>
</dbReference>
<accession>A0A9D1JZR3</accession>
<reference evidence="3" key="1">
    <citation type="submission" date="2020-10" db="EMBL/GenBank/DDBJ databases">
        <authorList>
            <person name="Gilroy R."/>
        </authorList>
    </citation>
    <scope>NUCLEOTIDE SEQUENCE</scope>
    <source>
        <strain evidence="3">CHK199-13235</strain>
    </source>
</reference>
<dbReference type="AlphaFoldDB" id="A0A9D1JZR3"/>
<dbReference type="InterPro" id="IPR051916">
    <property type="entry name" value="GPI-anchor_lipid_remodeler"/>
</dbReference>
<dbReference type="GO" id="GO:0004519">
    <property type="term" value="F:endonuclease activity"/>
    <property type="evidence" value="ECO:0007669"/>
    <property type="project" value="UniProtKB-KW"/>
</dbReference>
<keyword evidence="3" id="KW-0378">Hydrolase</keyword>
<feature type="signal peptide" evidence="1">
    <location>
        <begin position="1"/>
        <end position="21"/>
    </location>
</feature>
<gene>
    <name evidence="3" type="ORF">IAB51_04210</name>
</gene>
<dbReference type="EMBL" id="DVJP01000030">
    <property type="protein sequence ID" value="HIS75997.1"/>
    <property type="molecule type" value="Genomic_DNA"/>
</dbReference>
<dbReference type="Proteomes" id="UP000824002">
    <property type="component" value="Unassembled WGS sequence"/>
</dbReference>
<protein>
    <submittedName>
        <fullName evidence="3">Endonuclease/exonuclease/phosphatase family protein</fullName>
    </submittedName>
</protein>
<reference evidence="3" key="2">
    <citation type="journal article" date="2021" name="PeerJ">
        <title>Extensive microbial diversity within the chicken gut microbiome revealed by metagenomics and culture.</title>
        <authorList>
            <person name="Gilroy R."/>
            <person name="Ravi A."/>
            <person name="Getino M."/>
            <person name="Pursley I."/>
            <person name="Horton D.L."/>
            <person name="Alikhan N.F."/>
            <person name="Baker D."/>
            <person name="Gharbi K."/>
            <person name="Hall N."/>
            <person name="Watson M."/>
            <person name="Adriaenssens E.M."/>
            <person name="Foster-Nyarko E."/>
            <person name="Jarju S."/>
            <person name="Secka A."/>
            <person name="Antonio M."/>
            <person name="Oren A."/>
            <person name="Chaudhuri R.R."/>
            <person name="La Ragione R."/>
            <person name="Hildebrand F."/>
            <person name="Pallen M.J."/>
        </authorList>
    </citation>
    <scope>NUCLEOTIDE SEQUENCE</scope>
    <source>
        <strain evidence="3">CHK199-13235</strain>
    </source>
</reference>
<dbReference type="InterPro" id="IPR005135">
    <property type="entry name" value="Endo/exonuclease/phosphatase"/>
</dbReference>
<dbReference type="GO" id="GO:0006506">
    <property type="term" value="P:GPI anchor biosynthetic process"/>
    <property type="evidence" value="ECO:0007669"/>
    <property type="project" value="TreeGrafter"/>
</dbReference>
<dbReference type="GO" id="GO:0016020">
    <property type="term" value="C:membrane"/>
    <property type="evidence" value="ECO:0007669"/>
    <property type="project" value="GOC"/>
</dbReference>
<evidence type="ECO:0000313" key="3">
    <source>
        <dbReference type="EMBL" id="HIS75997.1"/>
    </source>
</evidence>
<sequence length="264" mass="29532">MKRIRLFAAAALILLCGAGTGFRPQKDTIRVATWNVDSGSADLSDQKEFLSGIDADIIGLQEAEEKTARVNGVSVCDTLAEGLFRYAEFFESFPWMDANGLQKGSYGLGVLSKGVLLQDEVWTLPSDEEQDLEPRILTMNKVSYQGKFLYFYNLHLSYEDDQVRAEQLEAVNEILAENSGEYQIVTGDFNIRDLAELDALEGFQAVNTEEAPLETYHGDDWDSKCLDNILYSGNLELVEAEVCPTDTSDHDLLLAEFRFLKKAE</sequence>
<evidence type="ECO:0000259" key="2">
    <source>
        <dbReference type="Pfam" id="PF03372"/>
    </source>
</evidence>
<dbReference type="Pfam" id="PF03372">
    <property type="entry name" value="Exo_endo_phos"/>
    <property type="match status" value="1"/>
</dbReference>
<evidence type="ECO:0000313" key="4">
    <source>
        <dbReference type="Proteomes" id="UP000824002"/>
    </source>
</evidence>
<name>A0A9D1JZR3_9FIRM</name>
<keyword evidence="3" id="KW-0540">Nuclease</keyword>
<proteinExistence type="predicted"/>
<dbReference type="SUPFAM" id="SSF56219">
    <property type="entry name" value="DNase I-like"/>
    <property type="match status" value="1"/>
</dbReference>